<sequence length="100" mass="11539">MLRYNDAPYCSTHYHILNNSVCKSCHLGIEGRCISNELDEKWHLACLNCCRCRDGIRSDYFIVNGTNIMCLNCMENMEDNSGGLSVADRIEKRRTRIFNV</sequence>
<dbReference type="GO" id="GO:0030695">
    <property type="term" value="F:GTPase regulator activity"/>
    <property type="evidence" value="ECO:0007669"/>
    <property type="project" value="UniProtKB-ARBA"/>
</dbReference>
<dbReference type="PROSITE" id="PS50023">
    <property type="entry name" value="LIM_DOMAIN_2"/>
    <property type="match status" value="1"/>
</dbReference>
<dbReference type="Gene3D" id="2.10.110.10">
    <property type="entry name" value="Cysteine Rich Protein"/>
    <property type="match status" value="1"/>
</dbReference>
<dbReference type="OrthoDB" id="1112565at2759"/>
<dbReference type="Proteomes" id="UP000253472">
    <property type="component" value="Unassembled WGS sequence"/>
</dbReference>
<evidence type="ECO:0000256" key="2">
    <source>
        <dbReference type="ARBA" id="ARBA00022833"/>
    </source>
</evidence>
<evidence type="ECO:0000256" key="1">
    <source>
        <dbReference type="ARBA" id="ARBA00022723"/>
    </source>
</evidence>
<gene>
    <name evidence="5" type="ORF">Cantr_06897</name>
</gene>
<dbReference type="EMBL" id="QLNQ01000028">
    <property type="protein sequence ID" value="RCK58066.1"/>
    <property type="molecule type" value="Genomic_DNA"/>
</dbReference>
<keyword evidence="1 3" id="KW-0479">Metal-binding</keyword>
<dbReference type="SUPFAM" id="SSF57716">
    <property type="entry name" value="Glucocorticoid receptor-like (DNA-binding domain)"/>
    <property type="match status" value="1"/>
</dbReference>
<evidence type="ECO:0000313" key="5">
    <source>
        <dbReference type="EMBL" id="RCK58066.1"/>
    </source>
</evidence>
<organism evidence="5 6">
    <name type="scientific">Candida viswanathii</name>
    <dbReference type="NCBI Taxonomy" id="5486"/>
    <lineage>
        <taxon>Eukaryota</taxon>
        <taxon>Fungi</taxon>
        <taxon>Dikarya</taxon>
        <taxon>Ascomycota</taxon>
        <taxon>Saccharomycotina</taxon>
        <taxon>Pichiomycetes</taxon>
        <taxon>Debaryomycetaceae</taxon>
        <taxon>Candida/Lodderomyces clade</taxon>
        <taxon>Candida</taxon>
    </lineage>
</organism>
<dbReference type="STRING" id="5486.A0A367XWR3"/>
<keyword evidence="6" id="KW-1185">Reference proteome</keyword>
<dbReference type="Pfam" id="PF00412">
    <property type="entry name" value="LIM"/>
    <property type="match status" value="1"/>
</dbReference>
<keyword evidence="3" id="KW-0440">LIM domain</keyword>
<proteinExistence type="predicted"/>
<evidence type="ECO:0000256" key="3">
    <source>
        <dbReference type="PROSITE-ProRule" id="PRU00125"/>
    </source>
</evidence>
<comment type="caution">
    <text evidence="5">The sequence shown here is derived from an EMBL/GenBank/DDBJ whole genome shotgun (WGS) entry which is preliminary data.</text>
</comment>
<reference evidence="5 6" key="1">
    <citation type="submission" date="2018-06" db="EMBL/GenBank/DDBJ databases">
        <title>Whole genome sequencing of Candida tropicalis (genome annotated by CSBL at Korea University).</title>
        <authorList>
            <person name="Ahn J."/>
        </authorList>
    </citation>
    <scope>NUCLEOTIDE SEQUENCE [LARGE SCALE GENOMIC DNA]</scope>
    <source>
        <strain evidence="5 6">ATCC 20962</strain>
    </source>
</reference>
<protein>
    <recommendedName>
        <fullName evidence="4">LIM zinc-binding domain-containing protein</fullName>
    </recommendedName>
</protein>
<dbReference type="CDD" id="cd08368">
    <property type="entry name" value="LIM"/>
    <property type="match status" value="1"/>
</dbReference>
<accession>A0A367XWR3</accession>
<evidence type="ECO:0000259" key="4">
    <source>
        <dbReference type="PROSITE" id="PS50023"/>
    </source>
</evidence>
<keyword evidence="2 3" id="KW-0862">Zinc</keyword>
<evidence type="ECO:0000313" key="6">
    <source>
        <dbReference type="Proteomes" id="UP000253472"/>
    </source>
</evidence>
<dbReference type="AlphaFoldDB" id="A0A367XWR3"/>
<dbReference type="SMART" id="SM00132">
    <property type="entry name" value="LIM"/>
    <property type="match status" value="1"/>
</dbReference>
<feature type="domain" description="LIM zinc-binding" evidence="4">
    <location>
        <begin position="20"/>
        <end position="80"/>
    </location>
</feature>
<name>A0A367XWR3_9ASCO</name>
<dbReference type="InterPro" id="IPR001781">
    <property type="entry name" value="Znf_LIM"/>
</dbReference>
<dbReference type="GO" id="GO:0046872">
    <property type="term" value="F:metal ion binding"/>
    <property type="evidence" value="ECO:0007669"/>
    <property type="project" value="UniProtKB-KW"/>
</dbReference>